<gene>
    <name evidence="4" type="ORF">FUSO3_00365</name>
</gene>
<sequence length="289" mass="34383">MKRNAIILAAGTSSRFIPLSYELPKGLLKVKGEILVERQIRQLQKAGIMDITLVVGYQAEKFEYLKSKFSVSIVNNPDYWKYNNTSSLMLVLDKLDNTFICSSDNYFQENIFLEECSTAYYSAIYMQGNTSEYCVQFDKDGIIKEVHIGGKNSYVMLGHVYFNSEFSKKFREILKEEYLEEETRTKLWEQVYMKHISKLPMKIKKYQENMIYEFDSLEELRNFEPNFQSDSKIMKNITSFFSCEEKDITDFIAKERAESHFSFFFQYQKDVYLYFQEEKKFYIEKMKSV</sequence>
<name>A0AB73BZ79_9FUSO</name>
<dbReference type="PANTHER" id="PTHR43584:SF5">
    <property type="entry name" value="PROTEIN LICC"/>
    <property type="match status" value="1"/>
</dbReference>
<evidence type="ECO:0000259" key="3">
    <source>
        <dbReference type="Pfam" id="PF12804"/>
    </source>
</evidence>
<dbReference type="Proteomes" id="UP000027473">
    <property type="component" value="Unassembled WGS sequence"/>
</dbReference>
<dbReference type="SUPFAM" id="SSF53448">
    <property type="entry name" value="Nucleotide-diphospho-sugar transferases"/>
    <property type="match status" value="1"/>
</dbReference>
<protein>
    <submittedName>
        <fullName evidence="4">Cholinephosphate cytidylyltransferase</fullName>
    </submittedName>
</protein>
<dbReference type="EMBL" id="JAAC01000002">
    <property type="protein sequence ID" value="KDE65573.1"/>
    <property type="molecule type" value="Genomic_DNA"/>
</dbReference>
<dbReference type="Gene3D" id="3.90.550.10">
    <property type="entry name" value="Spore Coat Polysaccharide Biosynthesis Protein SpsA, Chain A"/>
    <property type="match status" value="1"/>
</dbReference>
<dbReference type="InterPro" id="IPR050065">
    <property type="entry name" value="GlmU-like"/>
</dbReference>
<dbReference type="AlphaFoldDB" id="A0AB73BZ79"/>
<keyword evidence="2 4" id="KW-0548">Nucleotidyltransferase</keyword>
<proteinExistence type="predicted"/>
<comment type="caution">
    <text evidence="4">The sequence shown here is derived from an EMBL/GenBank/DDBJ whole genome shotgun (WGS) entry which is preliminary data.</text>
</comment>
<organism evidence="4 5">
    <name type="scientific">Fusobacterium necrophorum BL</name>
    <dbReference type="NCBI Taxonomy" id="1441732"/>
    <lineage>
        <taxon>Bacteria</taxon>
        <taxon>Fusobacteriati</taxon>
        <taxon>Fusobacteriota</taxon>
        <taxon>Fusobacteriia</taxon>
        <taxon>Fusobacteriales</taxon>
        <taxon>Fusobacteriaceae</taxon>
        <taxon>Fusobacterium</taxon>
    </lineage>
</organism>
<evidence type="ECO:0000313" key="4">
    <source>
        <dbReference type="EMBL" id="KDE65573.1"/>
    </source>
</evidence>
<dbReference type="PANTHER" id="PTHR43584">
    <property type="entry name" value="NUCLEOTIDYL TRANSFERASE"/>
    <property type="match status" value="1"/>
</dbReference>
<evidence type="ECO:0000313" key="5">
    <source>
        <dbReference type="Proteomes" id="UP000027473"/>
    </source>
</evidence>
<dbReference type="RefSeq" id="WP_035932338.1">
    <property type="nucleotide sequence ID" value="NZ_JAAC01000002.1"/>
</dbReference>
<reference evidence="4 5" key="1">
    <citation type="submission" date="2014-01" db="EMBL/GenBank/DDBJ databases">
        <title>Comparative genomics of Fusobacterium necrophorum wild isolates.</title>
        <authorList>
            <person name="Kittichotirat W."/>
            <person name="Bumgarner R.E."/>
            <person name="Lawrence P."/>
        </authorList>
    </citation>
    <scope>NUCLEOTIDE SEQUENCE [LARGE SCALE GENOMIC DNA]</scope>
    <source>
        <strain evidence="4 5">BL</strain>
    </source>
</reference>
<evidence type="ECO:0000256" key="1">
    <source>
        <dbReference type="ARBA" id="ARBA00022679"/>
    </source>
</evidence>
<dbReference type="InterPro" id="IPR025877">
    <property type="entry name" value="MobA-like_NTP_Trfase"/>
</dbReference>
<feature type="domain" description="MobA-like NTP transferase" evidence="3">
    <location>
        <begin position="5"/>
        <end position="108"/>
    </location>
</feature>
<dbReference type="GO" id="GO:0016779">
    <property type="term" value="F:nucleotidyltransferase activity"/>
    <property type="evidence" value="ECO:0007669"/>
    <property type="project" value="UniProtKB-KW"/>
</dbReference>
<dbReference type="InterPro" id="IPR029044">
    <property type="entry name" value="Nucleotide-diphossugar_trans"/>
</dbReference>
<evidence type="ECO:0000256" key="2">
    <source>
        <dbReference type="ARBA" id="ARBA00022695"/>
    </source>
</evidence>
<dbReference type="CDD" id="cd02523">
    <property type="entry name" value="PC_cytidylyltransferase"/>
    <property type="match status" value="1"/>
</dbReference>
<keyword evidence="1" id="KW-0808">Transferase</keyword>
<dbReference type="Pfam" id="PF12804">
    <property type="entry name" value="NTP_transf_3"/>
    <property type="match status" value="1"/>
</dbReference>
<accession>A0AB73BZ79</accession>